<dbReference type="OrthoDB" id="7575400at2"/>
<gene>
    <name evidence="4" type="ORF">SAMN05444267_10511</name>
</gene>
<evidence type="ECO:0000259" key="3">
    <source>
        <dbReference type="Pfam" id="PF01337"/>
    </source>
</evidence>
<dbReference type="Gene3D" id="3.30.370.10">
    <property type="entry name" value="Barstar-like"/>
    <property type="match status" value="1"/>
</dbReference>
<dbReference type="AlphaFoldDB" id="A0A1M7J9G6"/>
<dbReference type="InterPro" id="IPR035905">
    <property type="entry name" value="Barstar-like_sf"/>
</dbReference>
<dbReference type="Proteomes" id="UP000184364">
    <property type="component" value="Unassembled WGS sequence"/>
</dbReference>
<feature type="domain" description="Barstar (barnase inhibitor)" evidence="3">
    <location>
        <begin position="1"/>
        <end position="86"/>
    </location>
</feature>
<reference evidence="5" key="1">
    <citation type="submission" date="2016-11" db="EMBL/GenBank/DDBJ databases">
        <authorList>
            <person name="Varghese N."/>
            <person name="Submissions S."/>
        </authorList>
    </citation>
    <scope>NUCLEOTIDE SEQUENCE [LARGE SCALE GENOMIC DNA]</scope>
    <source>
        <strain evidence="5">DSM 26899</strain>
    </source>
</reference>
<dbReference type="InterPro" id="IPR000468">
    <property type="entry name" value="Barstar"/>
</dbReference>
<keyword evidence="5" id="KW-1185">Reference proteome</keyword>
<feature type="region of interest" description="Disordered" evidence="2">
    <location>
        <begin position="89"/>
        <end position="116"/>
    </location>
</feature>
<evidence type="ECO:0000313" key="5">
    <source>
        <dbReference type="Proteomes" id="UP000184364"/>
    </source>
</evidence>
<evidence type="ECO:0000256" key="2">
    <source>
        <dbReference type="SAM" id="MobiDB-lite"/>
    </source>
</evidence>
<dbReference type="STRING" id="1302687.SAMN05444267_10511"/>
<feature type="compositionally biased region" description="Acidic residues" evidence="2">
    <location>
        <begin position="91"/>
        <end position="106"/>
    </location>
</feature>
<evidence type="ECO:0000313" key="4">
    <source>
        <dbReference type="EMBL" id="SHM49513.1"/>
    </source>
</evidence>
<dbReference type="Pfam" id="PF01337">
    <property type="entry name" value="Barstar"/>
    <property type="match status" value="1"/>
</dbReference>
<name>A0A1M7J9G6_9FLAO</name>
<evidence type="ECO:0000256" key="1">
    <source>
        <dbReference type="ARBA" id="ARBA00006845"/>
    </source>
</evidence>
<dbReference type="EMBL" id="FRAV01000051">
    <property type="protein sequence ID" value="SHM49513.1"/>
    <property type="molecule type" value="Genomic_DNA"/>
</dbReference>
<dbReference type="SUPFAM" id="SSF52038">
    <property type="entry name" value="Barstar-related"/>
    <property type="match status" value="1"/>
</dbReference>
<accession>A0A1M7J9G6</accession>
<comment type="similarity">
    <text evidence="1">Belongs to the barstar family.</text>
</comment>
<organism evidence="4 5">
    <name type="scientific">Chryseobacterium polytrichastri</name>
    <dbReference type="NCBI Taxonomy" id="1302687"/>
    <lineage>
        <taxon>Bacteria</taxon>
        <taxon>Pseudomonadati</taxon>
        <taxon>Bacteroidota</taxon>
        <taxon>Flavobacteriia</taxon>
        <taxon>Flavobacteriales</taxon>
        <taxon>Weeksellaceae</taxon>
        <taxon>Chryseobacterium group</taxon>
        <taxon>Chryseobacterium</taxon>
    </lineage>
</organism>
<proteinExistence type="inferred from homology"/>
<sequence length="116" mass="13707">MKTIYIDFTDIGDDEDFYTQLKEKIALPEHFGDNLDALSDVITGELEMPLHIEFVNMTVDQLESFEDLLTTLEDIEEESEEFTFSYYLEQYEGDDDETEEEEEESHDENKENNDQK</sequence>
<dbReference type="RefSeq" id="WP_073297470.1">
    <property type="nucleotide sequence ID" value="NZ_FRAV01000051.1"/>
</dbReference>
<feature type="compositionally biased region" description="Basic and acidic residues" evidence="2">
    <location>
        <begin position="107"/>
        <end position="116"/>
    </location>
</feature>
<protein>
    <submittedName>
        <fullName evidence="4">Ribonuclease inhibitor</fullName>
    </submittedName>
</protein>